<evidence type="ECO:0000313" key="2">
    <source>
        <dbReference type="Proteomes" id="UP000483078"/>
    </source>
</evidence>
<comment type="caution">
    <text evidence="1">The sequence shown here is derived from an EMBL/GenBank/DDBJ whole genome shotgun (WGS) entry which is preliminary data.</text>
</comment>
<dbReference type="AlphaFoldDB" id="A0A7C9LAV7"/>
<dbReference type="RefSeq" id="WP_273249191.1">
    <property type="nucleotide sequence ID" value="NZ_VENJ01000009.1"/>
</dbReference>
<reference evidence="1 2" key="1">
    <citation type="submission" date="2019-06" db="EMBL/GenBank/DDBJ databases">
        <title>Enrichment of Autotrophic Halophilic Microorganisms from Red Sea Brine Pool Using Microbial Electrosynthesis System.</title>
        <authorList>
            <person name="Alqahtani M.F."/>
            <person name="Bajracharya S."/>
            <person name="Katuri K.P."/>
            <person name="Ali M."/>
            <person name="Saikaly P.E."/>
        </authorList>
    </citation>
    <scope>NUCLEOTIDE SEQUENCE [LARGE SCALE GENOMIC DNA]</scope>
    <source>
        <strain evidence="1">MES6</strain>
    </source>
</reference>
<dbReference type="Proteomes" id="UP000483078">
    <property type="component" value="Unassembled WGS sequence"/>
</dbReference>
<organism evidence="1 2">
    <name type="scientific">Sediminimonas qiaohouensis</name>
    <dbReference type="NCBI Taxonomy" id="552061"/>
    <lineage>
        <taxon>Bacteria</taxon>
        <taxon>Pseudomonadati</taxon>
        <taxon>Pseudomonadota</taxon>
        <taxon>Alphaproteobacteria</taxon>
        <taxon>Rhodobacterales</taxon>
        <taxon>Roseobacteraceae</taxon>
        <taxon>Sediminimonas</taxon>
    </lineage>
</organism>
<proteinExistence type="predicted"/>
<accession>A0A7C9LAV7</accession>
<gene>
    <name evidence="1" type="ORF">FH759_07490</name>
</gene>
<dbReference type="EMBL" id="VENJ01000009">
    <property type="protein sequence ID" value="MTJ04518.1"/>
    <property type="molecule type" value="Genomic_DNA"/>
</dbReference>
<name>A0A7C9LAV7_9RHOB</name>
<sequence>MSDLRVTATRLFEGVWEAMITTSDPTSETPNIGVTHLDRRVEGVEVMRSADATHWALRVPVPREAISDGVQTFVVRDLNDDAVLGSFTIIAGEALADDIRAEVNLLREELDMLKSAFRRHCLETT</sequence>
<evidence type="ECO:0000313" key="1">
    <source>
        <dbReference type="EMBL" id="MTJ04518.1"/>
    </source>
</evidence>
<protein>
    <submittedName>
        <fullName evidence="1">Uncharacterized protein</fullName>
    </submittedName>
</protein>